<dbReference type="GeneID" id="66127465"/>
<evidence type="ECO:0000259" key="2">
    <source>
        <dbReference type="Pfam" id="PF08550"/>
    </source>
</evidence>
<dbReference type="InterPro" id="IPR013860">
    <property type="entry name" value="AreA_GATA"/>
</dbReference>
<dbReference type="GO" id="GO:0007039">
    <property type="term" value="P:protein catabolic process in the vacuole"/>
    <property type="evidence" value="ECO:0007669"/>
    <property type="project" value="TreeGrafter"/>
</dbReference>
<feature type="compositionally biased region" description="Acidic residues" evidence="1">
    <location>
        <begin position="463"/>
        <end position="482"/>
    </location>
</feature>
<feature type="region of interest" description="Disordered" evidence="1">
    <location>
        <begin position="710"/>
        <end position="778"/>
    </location>
</feature>
<name>A0AAN6DE66_PICAN</name>
<reference evidence="3" key="1">
    <citation type="journal article" date="2021" name="G3 (Bethesda)">
        <title>Genomic diversity, chromosomal rearrangements, and interspecies hybridization in the ogataea polymorpha species complex.</title>
        <authorList>
            <person name="Hanson S.J."/>
            <person name="Cinneide E.O."/>
            <person name="Salzberg L.I."/>
            <person name="Wolfe K.H."/>
            <person name="McGowan J."/>
            <person name="Fitzpatrick D.A."/>
            <person name="Matlin K."/>
        </authorList>
    </citation>
    <scope>NUCLEOTIDE SEQUENCE</scope>
    <source>
        <strain evidence="3">61-244</strain>
    </source>
</reference>
<dbReference type="GO" id="GO:0005773">
    <property type="term" value="C:vacuole"/>
    <property type="evidence" value="ECO:0007669"/>
    <property type="project" value="GOC"/>
</dbReference>
<dbReference type="Pfam" id="PF08550">
    <property type="entry name" value="GATA_AreA"/>
    <property type="match status" value="1"/>
</dbReference>
<evidence type="ECO:0000313" key="4">
    <source>
        <dbReference type="Proteomes" id="UP001196530"/>
    </source>
</evidence>
<feature type="compositionally biased region" description="Polar residues" evidence="1">
    <location>
        <begin position="660"/>
        <end position="670"/>
    </location>
</feature>
<comment type="caution">
    <text evidence="3">The sequence shown here is derived from an EMBL/GenBank/DDBJ whole genome shotgun (WGS) entry which is preliminary data.</text>
</comment>
<sequence>MSQEVFNEGPTTSQHIEAEDDDHFNNTTFKLKRTRSMGLLDDFITQTHSLDTDSIPDKEAKLSSKDFVSDETLHKLNMNSTLDEEENVPRFYTSVVPSASKSKKSIPSNSPQSFQSEETSDENCFSEDSLSSTGSGNSVNLIPKHQLRKYQHGKQNETLTPRLAYQQQLHDDIDVQHSPEQHVDYLSHNWDELEISKSWRYVTLKRNDFANSARLENASWRTWAQARNGLKTISPAELNWSKESDVTWLYGPLYKEEKYDFDIVDFKKQQHKKRQESSGGIPQGNVDMATHSKNTSTMKNETNDRDSNEKDKHFDHLKPILKKRSNVEKMISDASYSRLQSLLEEHDHKFKGSPVLEPVSNSLNDSSSPANSSANNINNDEAFPFTLSANQTTEDVHKMDCQAHQISASNKKERKIHFNMRVDQCIAIDDDTESDLSLDNGYQNDFDHGGPLHALLRSRFDNDDDEDMGYDEEDDDDGDDEGGFMLHTRVTSPNISHKPPNWSRNSSNANTRDESPSSENIKPIATIAPLPATTLKTCSDDDESDPYTVSHNTKTNRGYDYYYDYNTVYDDSTNPLYSVINSQQNVQLFDVPESCQIEDVMDVDANGHPDNLIISPVESRPESENAHSTSSQLVHEDIPHHLQKFIPSEFSDQSLRYQNLQHPEDSSASCPQIKRNTSVGHGSSNSSSTTSLSTIKVGLSGLDLGHTGLRKSAGAGSKPQLCQMSDQSGGSQFSKLGSSASNSLDRKKFVFSSESDDSSCSDEEMEINPPRRPPSLSP</sequence>
<feature type="region of interest" description="Disordered" evidence="1">
    <location>
        <begin position="352"/>
        <end position="375"/>
    </location>
</feature>
<feature type="compositionally biased region" description="Acidic residues" evidence="1">
    <location>
        <begin position="754"/>
        <end position="766"/>
    </location>
</feature>
<feature type="region of interest" description="Disordered" evidence="1">
    <location>
        <begin position="463"/>
        <end position="522"/>
    </location>
</feature>
<dbReference type="AlphaFoldDB" id="A0AAN6DE66"/>
<feature type="compositionally biased region" description="Polar residues" evidence="1">
    <location>
        <begin position="291"/>
        <end position="300"/>
    </location>
</feature>
<organism evidence="3 4">
    <name type="scientific">Pichia angusta</name>
    <name type="common">Yeast</name>
    <name type="synonym">Hansenula polymorpha</name>
    <dbReference type="NCBI Taxonomy" id="870730"/>
    <lineage>
        <taxon>Eukaryota</taxon>
        <taxon>Fungi</taxon>
        <taxon>Dikarya</taxon>
        <taxon>Ascomycota</taxon>
        <taxon>Saccharomycotina</taxon>
        <taxon>Pichiomycetes</taxon>
        <taxon>Pichiales</taxon>
        <taxon>Pichiaceae</taxon>
        <taxon>Ogataea</taxon>
    </lineage>
</organism>
<dbReference type="InterPro" id="IPR052292">
    <property type="entry name" value="Glucose_repression_reg"/>
</dbReference>
<feature type="region of interest" description="Disordered" evidence="1">
    <location>
        <begin position="604"/>
        <end position="633"/>
    </location>
</feature>
<protein>
    <recommendedName>
        <fullName evidence="2">Nitrogen regulatory protein areA GATA-like domain-containing protein</fullName>
    </recommendedName>
</protein>
<feature type="region of interest" description="Disordered" evidence="1">
    <location>
        <begin position="270"/>
        <end position="320"/>
    </location>
</feature>
<feature type="domain" description="Nitrogen regulatory protein areA GATA-like" evidence="2">
    <location>
        <begin position="198"/>
        <end position="225"/>
    </location>
</feature>
<feature type="compositionally biased region" description="Polar residues" evidence="1">
    <location>
        <begin position="1"/>
        <end position="15"/>
    </location>
</feature>
<feature type="compositionally biased region" description="Polar residues" evidence="1">
    <location>
        <begin position="126"/>
        <end position="140"/>
    </location>
</feature>
<dbReference type="PANTHER" id="PTHR28051">
    <property type="entry name" value="PROTEIN MTL1-RELATED"/>
    <property type="match status" value="1"/>
</dbReference>
<dbReference type="GO" id="GO:0042149">
    <property type="term" value="P:cellular response to glucose starvation"/>
    <property type="evidence" value="ECO:0007669"/>
    <property type="project" value="TreeGrafter"/>
</dbReference>
<gene>
    <name evidence="3" type="ORF">KL928_003414</name>
</gene>
<feature type="region of interest" description="Disordered" evidence="1">
    <location>
        <begin position="1"/>
        <end position="24"/>
    </location>
</feature>
<accession>A0AAN6DE66</accession>
<feature type="compositionally biased region" description="Low complexity" evidence="1">
    <location>
        <begin position="360"/>
        <end position="375"/>
    </location>
</feature>
<feature type="compositionally biased region" description="Low complexity" evidence="1">
    <location>
        <begin position="97"/>
        <end position="113"/>
    </location>
</feature>
<proteinExistence type="predicted"/>
<evidence type="ECO:0000313" key="3">
    <source>
        <dbReference type="EMBL" id="KAG7817515.1"/>
    </source>
</evidence>
<feature type="compositionally biased region" description="Basic and acidic residues" evidence="1">
    <location>
        <begin position="301"/>
        <end position="318"/>
    </location>
</feature>
<feature type="region of interest" description="Disordered" evidence="1">
    <location>
        <begin position="97"/>
        <end position="140"/>
    </location>
</feature>
<feature type="region of interest" description="Disordered" evidence="1">
    <location>
        <begin position="660"/>
        <end position="691"/>
    </location>
</feature>
<feature type="compositionally biased region" description="Low complexity" evidence="1">
    <location>
        <begin position="676"/>
        <end position="691"/>
    </location>
</feature>
<evidence type="ECO:0000256" key="1">
    <source>
        <dbReference type="SAM" id="MobiDB-lite"/>
    </source>
</evidence>
<dbReference type="EMBL" id="JAHLUX010000007">
    <property type="protein sequence ID" value="KAG7817515.1"/>
    <property type="molecule type" value="Genomic_DNA"/>
</dbReference>
<dbReference type="Proteomes" id="UP001196530">
    <property type="component" value="Unassembled WGS sequence"/>
</dbReference>
<feature type="compositionally biased region" description="Polar residues" evidence="1">
    <location>
        <begin position="720"/>
        <end position="743"/>
    </location>
</feature>
<dbReference type="PANTHER" id="PTHR28051:SF1">
    <property type="entry name" value="PROTEIN MTL1-RELATED"/>
    <property type="match status" value="1"/>
</dbReference>
<dbReference type="RefSeq" id="XP_043058856.1">
    <property type="nucleotide sequence ID" value="XM_043203999.1"/>
</dbReference>